<keyword evidence="8" id="KW-0808">Transferase</keyword>
<dbReference type="SUPFAM" id="SSF56112">
    <property type="entry name" value="Protein kinase-like (PK-like)"/>
    <property type="match status" value="1"/>
</dbReference>
<feature type="compositionally biased region" description="Low complexity" evidence="17">
    <location>
        <begin position="168"/>
        <end position="178"/>
    </location>
</feature>
<comment type="similarity">
    <text evidence="3">Belongs to the protein kinase superfamily. STE Ser/Thr protein kinase family. STE20 subfamily.</text>
</comment>
<evidence type="ECO:0000256" key="3">
    <source>
        <dbReference type="ARBA" id="ARBA00008874"/>
    </source>
</evidence>
<organism evidence="21 22">
    <name type="scientific">Trichophyton verrucosum (strain HKI 0517)</name>
    <dbReference type="NCBI Taxonomy" id="663202"/>
    <lineage>
        <taxon>Eukaryota</taxon>
        <taxon>Fungi</taxon>
        <taxon>Dikarya</taxon>
        <taxon>Ascomycota</taxon>
        <taxon>Pezizomycotina</taxon>
        <taxon>Eurotiomycetes</taxon>
        <taxon>Eurotiomycetidae</taxon>
        <taxon>Onygenales</taxon>
        <taxon>Arthrodermataceae</taxon>
        <taxon>Trichophyton</taxon>
    </lineage>
</organism>
<dbReference type="InterPro" id="IPR017441">
    <property type="entry name" value="Protein_kinase_ATP_BS"/>
</dbReference>
<feature type="region of interest" description="Disordered" evidence="17">
    <location>
        <begin position="156"/>
        <end position="208"/>
    </location>
</feature>
<evidence type="ECO:0000256" key="7">
    <source>
        <dbReference type="ARBA" id="ARBA00022527"/>
    </source>
</evidence>
<dbReference type="GO" id="GO:0005524">
    <property type="term" value="F:ATP binding"/>
    <property type="evidence" value="ECO:0007669"/>
    <property type="project" value="UniProtKB-UniRule"/>
</dbReference>
<keyword evidence="12" id="KW-0539">Nucleus</keyword>
<dbReference type="EC" id="2.7.11.1" evidence="4"/>
<dbReference type="OrthoDB" id="248923at2759"/>
<evidence type="ECO:0000259" key="19">
    <source>
        <dbReference type="PROSITE" id="PS50011"/>
    </source>
</evidence>
<evidence type="ECO:0000256" key="17">
    <source>
        <dbReference type="SAM" id="MobiDB-lite"/>
    </source>
</evidence>
<feature type="compositionally biased region" description="Polar residues" evidence="17">
    <location>
        <begin position="594"/>
        <end position="603"/>
    </location>
</feature>
<sequence length="1204" mass="130847">MTRRYRLGPPVPSLLRSPPAICLLWLFWLASSSLLLLLLPPPGLFLIFTLVSALLLLLLLFLSSSSSVHSLLRSFLPACDVFERSELPPKARPKKPPILQANFDLRPASRLHDGLRAIAKTAPPILETTQAAAQLPPAVLLLVVFQPALLSQQPHLAMARERDHSRTRSSNFASSSASVDQLAGGLVSGGGPGGGGGPPGPSPVNGVDFGRLQLVQNNTHTPNINNTIISNNNNNTQIMQNGRVSSSTGEEDDIPSTSHSNANNSGNEMTEEMMVPSRPPMPHSYRSSPEVSPSLNNSAGFGPSPATTPGAGIATSIPLNRHSDEASSSPANPNNVHSSTTGSGSGGGGGGGGGSRLSLSRKKTGFSNFVNSMLGSPRNIKISAPENPVHVTHVGFDNQTGQFTGLPKDWQRMLQESGISKKEQEQHPQTMVDIMKFYEKNAAGRDDEGVWHKFDNARLADHYHHHHEQVTPLATSPGITSPRFPQNHEGSFENPRAPPPIPRQTPLASPPPPAPPTSSSAPSSSTPISAPSAPASGWVPNRAAPKAPRPPPQPLITPTSAGASSLPFGVQTIPESAPLQSTPTPTTTPPATARSRSNSNANGGISPGGLSRKPSTAITSPAVYQQMQEQAITAAQQAITNKQIERSRSMRQQQQAQQQQQMNEPSPIDYTAPDGNYPQIQSQNYPLQHAQGPRVVPAPVPVPAHAPVPGSAQIHPQQQQQQMPLPPGASARPRVRPRQPPTPTIDIRARLNTICTTGDPTRKYRNLHKIGQGASGGVYTAYEIGTNHCVAIKQMNLELQPKKDLIINEILVMKESKHKNIVNYMDSFLHGGDLWVVMEYMEGGSLTDVVTFNIMTEGQIAAVCREVLHGLQHLHSKGVIHRDIKSDNILLSLEGNIKLTDFGFCAQINDAHHKRNTMVGTPYWMAPEVVTRKDYGRKVDIWSLGIMAIEMIEGEPPYLTESPLRALYLIATNGTPAIKDEQNLSPVFREFLGMALKVDAEKRASAHDLLKYETTYYMPSLLLTFDLYSSSIPPPFFTSPLPLSRFYLLPSTHLLLASLTPYTILHALSSPLNSTPRYPQTSSPAFNFFMTSLLAFSRLFGSDRSVFSPPSCFPFSFSFFFSCLFFTPLGMDRWIGGMLWCIRARRYETMTRLDLPMTKNTMQPNPKQAKQQATATSPLFPPFSSTRYVLPCFLPALRTANCEI</sequence>
<evidence type="ECO:0000256" key="1">
    <source>
        <dbReference type="ARBA" id="ARBA00004123"/>
    </source>
</evidence>
<evidence type="ECO:0000256" key="10">
    <source>
        <dbReference type="ARBA" id="ARBA00022777"/>
    </source>
</evidence>
<dbReference type="GO" id="GO:0005634">
    <property type="term" value="C:nucleus"/>
    <property type="evidence" value="ECO:0007669"/>
    <property type="project" value="UniProtKB-SubCell"/>
</dbReference>
<feature type="compositionally biased region" description="Polar residues" evidence="17">
    <location>
        <begin position="255"/>
        <end position="268"/>
    </location>
</feature>
<dbReference type="Proteomes" id="UP000008383">
    <property type="component" value="Unassembled WGS sequence"/>
</dbReference>
<feature type="compositionally biased region" description="Low complexity" evidence="17">
    <location>
        <begin position="652"/>
        <end position="661"/>
    </location>
</feature>
<dbReference type="GO" id="GO:0071470">
    <property type="term" value="P:cellular response to osmotic stress"/>
    <property type="evidence" value="ECO:0007669"/>
    <property type="project" value="UniProtKB-ARBA"/>
</dbReference>
<dbReference type="FunFam" id="1.10.510.10:FF:000011">
    <property type="entry name" value="Non-specific serine/threonine protein kinase"/>
    <property type="match status" value="1"/>
</dbReference>
<keyword evidence="5" id="KW-0963">Cytoplasm</keyword>
<keyword evidence="22" id="KW-1185">Reference proteome</keyword>
<dbReference type="RefSeq" id="XP_003023553.1">
    <property type="nucleotide sequence ID" value="XM_003023507.1"/>
</dbReference>
<dbReference type="Gene3D" id="1.10.510.10">
    <property type="entry name" value="Transferase(Phosphotransferase) domain 1"/>
    <property type="match status" value="1"/>
</dbReference>
<dbReference type="KEGG" id="tve:TRV_02300"/>
<feature type="compositionally biased region" description="Gly residues" evidence="17">
    <location>
        <begin position="186"/>
        <end position="197"/>
    </location>
</feature>
<evidence type="ECO:0000256" key="2">
    <source>
        <dbReference type="ARBA" id="ARBA00004496"/>
    </source>
</evidence>
<dbReference type="Pfam" id="PF00069">
    <property type="entry name" value="Pkinase"/>
    <property type="match status" value="1"/>
</dbReference>
<keyword evidence="7" id="KW-0723">Serine/threonine-protein kinase</keyword>
<proteinExistence type="inferred from homology"/>
<evidence type="ECO:0000256" key="8">
    <source>
        <dbReference type="ARBA" id="ARBA00022679"/>
    </source>
</evidence>
<evidence type="ECO:0000256" key="14">
    <source>
        <dbReference type="ARBA" id="ARBA00048679"/>
    </source>
</evidence>
<dbReference type="Gene3D" id="3.90.810.10">
    <property type="entry name" value="CRIB domain"/>
    <property type="match status" value="1"/>
</dbReference>
<dbReference type="AlphaFoldDB" id="D4D5D0"/>
<keyword evidence="6" id="KW-0589">Pheromone response</keyword>
<evidence type="ECO:0000259" key="20">
    <source>
        <dbReference type="PROSITE" id="PS50108"/>
    </source>
</evidence>
<evidence type="ECO:0000256" key="15">
    <source>
        <dbReference type="ARBA" id="ARBA00053561"/>
    </source>
</evidence>
<dbReference type="FunFam" id="3.30.200.20:FF:000385">
    <property type="entry name" value="Non-specific serine/threonine protein kinase"/>
    <property type="match status" value="1"/>
</dbReference>
<evidence type="ECO:0000256" key="11">
    <source>
        <dbReference type="ARBA" id="ARBA00022840"/>
    </source>
</evidence>
<dbReference type="PROSITE" id="PS00107">
    <property type="entry name" value="PROTEIN_KINASE_ATP"/>
    <property type="match status" value="1"/>
</dbReference>
<dbReference type="PANTHER" id="PTHR45832:SF22">
    <property type="entry name" value="SERINE_THREONINE-PROTEIN KINASE SAMKA-RELATED"/>
    <property type="match status" value="1"/>
</dbReference>
<evidence type="ECO:0000256" key="18">
    <source>
        <dbReference type="SAM" id="Phobius"/>
    </source>
</evidence>
<reference evidence="22" key="1">
    <citation type="journal article" date="2011" name="Genome Biol.">
        <title>Comparative and functional genomics provide insights into the pathogenicity of dermatophytic fungi.</title>
        <authorList>
            <person name="Burmester A."/>
            <person name="Shelest E."/>
            <person name="Gloeckner G."/>
            <person name="Heddergott C."/>
            <person name="Schindler S."/>
            <person name="Staib P."/>
            <person name="Heidel A."/>
            <person name="Felder M."/>
            <person name="Petzold A."/>
            <person name="Szafranski K."/>
            <person name="Feuermann M."/>
            <person name="Pedruzzi I."/>
            <person name="Priebe S."/>
            <person name="Groth M."/>
            <person name="Winkler R."/>
            <person name="Li W."/>
            <person name="Kniemeyer O."/>
            <person name="Schroeckh V."/>
            <person name="Hertweck C."/>
            <person name="Hube B."/>
            <person name="White T.C."/>
            <person name="Platzer M."/>
            <person name="Guthke R."/>
            <person name="Heitman J."/>
            <person name="Woestemeyer J."/>
            <person name="Zipfel P.F."/>
            <person name="Monod M."/>
            <person name="Brakhage A.A."/>
        </authorList>
    </citation>
    <scope>NUCLEOTIDE SEQUENCE [LARGE SCALE GENOMIC DNA]</scope>
    <source>
        <strain evidence="22">HKI 0517</strain>
    </source>
</reference>
<feature type="compositionally biased region" description="Low complexity" evidence="17">
    <location>
        <begin position="220"/>
        <end position="241"/>
    </location>
</feature>
<dbReference type="SMART" id="SM00220">
    <property type="entry name" value="S_TKc"/>
    <property type="match status" value="1"/>
</dbReference>
<name>D4D5D0_TRIVH</name>
<dbReference type="InterPro" id="IPR036936">
    <property type="entry name" value="CRIB_dom_sf"/>
</dbReference>
<evidence type="ECO:0000256" key="4">
    <source>
        <dbReference type="ARBA" id="ARBA00012513"/>
    </source>
</evidence>
<feature type="compositionally biased region" description="Polar residues" evidence="17">
    <location>
        <begin position="326"/>
        <end position="337"/>
    </location>
</feature>
<dbReference type="GO" id="GO:0008349">
    <property type="term" value="F:MAP kinase kinase kinase kinase activity"/>
    <property type="evidence" value="ECO:0007669"/>
    <property type="project" value="UniProtKB-ARBA"/>
</dbReference>
<dbReference type="Pfam" id="PF00786">
    <property type="entry name" value="PBD"/>
    <property type="match status" value="1"/>
</dbReference>
<keyword evidence="9 16" id="KW-0547">Nucleotide-binding</keyword>
<evidence type="ECO:0000256" key="5">
    <source>
        <dbReference type="ARBA" id="ARBA00022490"/>
    </source>
</evidence>
<feature type="domain" description="CRIB" evidence="20">
    <location>
        <begin position="382"/>
        <end position="395"/>
    </location>
</feature>
<comment type="caution">
    <text evidence="21">The sequence shown here is derived from an EMBL/GenBank/DDBJ whole genome shotgun (WGS) entry which is preliminary data.</text>
</comment>
<protein>
    <recommendedName>
        <fullName evidence="4">non-specific serine/threonine protein kinase</fullName>
        <ecNumber evidence="4">2.7.11.1</ecNumber>
    </recommendedName>
</protein>
<feature type="transmembrane region" description="Helical" evidence="18">
    <location>
        <begin position="20"/>
        <end position="39"/>
    </location>
</feature>
<evidence type="ECO:0000256" key="16">
    <source>
        <dbReference type="PROSITE-ProRule" id="PRU10141"/>
    </source>
</evidence>
<dbReference type="GO" id="GO:0001402">
    <property type="term" value="P:signal transduction involved in filamentous growth"/>
    <property type="evidence" value="ECO:0007669"/>
    <property type="project" value="UniProtKB-ARBA"/>
</dbReference>
<comment type="catalytic activity">
    <reaction evidence="13">
        <text>L-threonyl-[protein] + ATP = O-phospho-L-threonyl-[protein] + ADP + H(+)</text>
        <dbReference type="Rhea" id="RHEA:46608"/>
        <dbReference type="Rhea" id="RHEA-COMP:11060"/>
        <dbReference type="Rhea" id="RHEA-COMP:11605"/>
        <dbReference type="ChEBI" id="CHEBI:15378"/>
        <dbReference type="ChEBI" id="CHEBI:30013"/>
        <dbReference type="ChEBI" id="CHEBI:30616"/>
        <dbReference type="ChEBI" id="CHEBI:61977"/>
        <dbReference type="ChEBI" id="CHEBI:456216"/>
        <dbReference type="EC" id="2.7.11.1"/>
    </reaction>
</comment>
<feature type="compositionally biased region" description="Polar residues" evidence="17">
    <location>
        <begin position="285"/>
        <end position="299"/>
    </location>
</feature>
<keyword evidence="11 16" id="KW-0067">ATP-binding</keyword>
<dbReference type="GeneID" id="9577025"/>
<dbReference type="InterPro" id="IPR051931">
    <property type="entry name" value="PAK3-like"/>
</dbReference>
<dbReference type="InterPro" id="IPR000719">
    <property type="entry name" value="Prot_kinase_dom"/>
</dbReference>
<keyword evidence="18" id="KW-0472">Membrane</keyword>
<evidence type="ECO:0000256" key="13">
    <source>
        <dbReference type="ARBA" id="ARBA00047899"/>
    </source>
</evidence>
<dbReference type="InterPro" id="IPR033923">
    <property type="entry name" value="PAK_BD"/>
</dbReference>
<keyword evidence="18" id="KW-1133">Transmembrane helix</keyword>
<keyword evidence="18" id="KW-0812">Transmembrane</keyword>
<feature type="region of interest" description="Disordered" evidence="17">
    <location>
        <begin position="465"/>
        <end position="616"/>
    </location>
</feature>
<feature type="binding site" evidence="16">
    <location>
        <position position="793"/>
    </location>
    <ligand>
        <name>ATP</name>
        <dbReference type="ChEBI" id="CHEBI:30616"/>
    </ligand>
</feature>
<dbReference type="PANTHER" id="PTHR45832">
    <property type="entry name" value="SERINE/THREONINE-PROTEIN KINASE SAMKA-RELATED-RELATED"/>
    <property type="match status" value="1"/>
</dbReference>
<comment type="subcellular location">
    <subcellularLocation>
        <location evidence="2">Cytoplasm</location>
    </subcellularLocation>
    <subcellularLocation>
        <location evidence="1">Nucleus</location>
    </subcellularLocation>
</comment>
<accession>D4D5D0</accession>
<dbReference type="GO" id="GO:0019236">
    <property type="term" value="P:response to pheromone"/>
    <property type="evidence" value="ECO:0007669"/>
    <property type="project" value="UniProtKB-KW"/>
</dbReference>
<feature type="compositionally biased region" description="Pro residues" evidence="17">
    <location>
        <begin position="496"/>
        <end position="516"/>
    </location>
</feature>
<dbReference type="EMBL" id="ACYE01000120">
    <property type="protein sequence ID" value="EFE42935.1"/>
    <property type="molecule type" value="Genomic_DNA"/>
</dbReference>
<dbReference type="SMART" id="SM00285">
    <property type="entry name" value="PBD"/>
    <property type="match status" value="1"/>
</dbReference>
<feature type="domain" description="Protein kinase" evidence="19">
    <location>
        <begin position="764"/>
        <end position="1017"/>
    </location>
</feature>
<evidence type="ECO:0000313" key="21">
    <source>
        <dbReference type="EMBL" id="EFE42935.1"/>
    </source>
</evidence>
<evidence type="ECO:0000313" key="22">
    <source>
        <dbReference type="Proteomes" id="UP000008383"/>
    </source>
</evidence>
<dbReference type="PROSITE" id="PS50108">
    <property type="entry name" value="CRIB"/>
    <property type="match status" value="1"/>
</dbReference>
<feature type="compositionally biased region" description="Pro residues" evidence="17">
    <location>
        <begin position="696"/>
        <end position="706"/>
    </location>
</feature>
<dbReference type="Gene3D" id="3.30.200.20">
    <property type="entry name" value="Phosphorylase Kinase, domain 1"/>
    <property type="match status" value="1"/>
</dbReference>
<dbReference type="CDD" id="cd01093">
    <property type="entry name" value="CRIB_PAK_like"/>
    <property type="match status" value="1"/>
</dbReference>
<dbReference type="InterPro" id="IPR000095">
    <property type="entry name" value="CRIB_dom"/>
</dbReference>
<feature type="region of interest" description="Disordered" evidence="17">
    <location>
        <begin position="644"/>
        <end position="744"/>
    </location>
</feature>
<evidence type="ECO:0000256" key="6">
    <source>
        <dbReference type="ARBA" id="ARBA00022507"/>
    </source>
</evidence>
<dbReference type="InterPro" id="IPR011009">
    <property type="entry name" value="Kinase-like_dom_sf"/>
</dbReference>
<feature type="compositionally biased region" description="Low complexity" evidence="17">
    <location>
        <begin position="582"/>
        <end position="593"/>
    </location>
</feature>
<dbReference type="CDD" id="cd06614">
    <property type="entry name" value="STKc_PAK"/>
    <property type="match status" value="1"/>
</dbReference>
<feature type="transmembrane region" description="Helical" evidence="18">
    <location>
        <begin position="45"/>
        <end position="63"/>
    </location>
</feature>
<feature type="compositionally biased region" description="Low complexity" evidence="17">
    <location>
        <begin position="517"/>
        <end position="546"/>
    </location>
</feature>
<dbReference type="GO" id="GO:0005737">
    <property type="term" value="C:cytoplasm"/>
    <property type="evidence" value="ECO:0007669"/>
    <property type="project" value="UniProtKB-SubCell"/>
</dbReference>
<comment type="catalytic activity">
    <reaction evidence="14">
        <text>L-seryl-[protein] + ATP = O-phospho-L-seryl-[protein] + ADP + H(+)</text>
        <dbReference type="Rhea" id="RHEA:17989"/>
        <dbReference type="Rhea" id="RHEA-COMP:9863"/>
        <dbReference type="Rhea" id="RHEA-COMP:11604"/>
        <dbReference type="ChEBI" id="CHEBI:15378"/>
        <dbReference type="ChEBI" id="CHEBI:29999"/>
        <dbReference type="ChEBI" id="CHEBI:30616"/>
        <dbReference type="ChEBI" id="CHEBI:83421"/>
        <dbReference type="ChEBI" id="CHEBI:456216"/>
        <dbReference type="EC" id="2.7.11.1"/>
    </reaction>
</comment>
<feature type="region of interest" description="Disordered" evidence="17">
    <location>
        <begin position="220"/>
        <end position="360"/>
    </location>
</feature>
<dbReference type="HOGENOM" id="CLU_000288_26_1_1"/>
<dbReference type="GO" id="GO:0106310">
    <property type="term" value="F:protein serine kinase activity"/>
    <property type="evidence" value="ECO:0007669"/>
    <property type="project" value="RHEA"/>
</dbReference>
<evidence type="ECO:0000256" key="12">
    <source>
        <dbReference type="ARBA" id="ARBA00023242"/>
    </source>
</evidence>
<dbReference type="InterPro" id="IPR008271">
    <property type="entry name" value="Ser/Thr_kinase_AS"/>
</dbReference>
<comment type="function">
    <text evidence="15">MAP4K component of the MAPK pathway required for the mating pheromone response and the regulation of cell polarity and cell cycle.</text>
</comment>
<evidence type="ECO:0000256" key="9">
    <source>
        <dbReference type="ARBA" id="ARBA00022741"/>
    </source>
</evidence>
<gene>
    <name evidence="21" type="ORF">TRV_02300</name>
</gene>
<dbReference type="PROSITE" id="PS50011">
    <property type="entry name" value="PROTEIN_KINASE_DOM"/>
    <property type="match status" value="1"/>
</dbReference>
<dbReference type="FunFam" id="3.90.810.10:FF:000007">
    <property type="entry name" value="Non-specific serine/threonine protein kinase"/>
    <property type="match status" value="1"/>
</dbReference>
<keyword evidence="10" id="KW-0418">Kinase</keyword>
<dbReference type="PROSITE" id="PS00108">
    <property type="entry name" value="PROTEIN_KINASE_ST"/>
    <property type="match status" value="1"/>
</dbReference>
<feature type="compositionally biased region" description="Gly residues" evidence="17">
    <location>
        <begin position="343"/>
        <end position="355"/>
    </location>
</feature>